<dbReference type="Proteomes" id="UP000694941">
    <property type="component" value="Unplaced"/>
</dbReference>
<evidence type="ECO:0000256" key="2">
    <source>
        <dbReference type="ARBA" id="ARBA00012701"/>
    </source>
</evidence>
<dbReference type="Gene3D" id="3.30.2140.20">
    <property type="match status" value="1"/>
</dbReference>
<dbReference type="PANTHER" id="PTHR11786">
    <property type="entry name" value="N-HYDROXYARYLAMINE O-ACETYLTRANSFERASE"/>
    <property type="match status" value="1"/>
</dbReference>
<evidence type="ECO:0000313" key="4">
    <source>
        <dbReference type="RefSeq" id="XP_013784818.1"/>
    </source>
</evidence>
<comment type="similarity">
    <text evidence="1">Belongs to the arylamine N-acetyltransferase family.</text>
</comment>
<reference evidence="4" key="1">
    <citation type="submission" date="2025-08" db="UniProtKB">
        <authorList>
            <consortium name="RefSeq"/>
        </authorList>
    </citation>
    <scope>IDENTIFICATION</scope>
    <source>
        <tissue evidence="4">Muscle</tissue>
    </source>
</reference>
<dbReference type="EC" id="2.3.1.5" evidence="2"/>
<accession>A0ABM1BM68</accession>
<proteinExistence type="inferred from homology"/>
<keyword evidence="3" id="KW-1185">Reference proteome</keyword>
<name>A0ABM1BM68_LIMPO</name>
<dbReference type="Pfam" id="PF00797">
    <property type="entry name" value="Acetyltransf_2"/>
    <property type="match status" value="1"/>
</dbReference>
<dbReference type="GeneID" id="106468912"/>
<protein>
    <recommendedName>
        <fullName evidence="2">arylamine N-acetyltransferase</fullName>
        <ecNumber evidence="2">2.3.1.5</ecNumber>
    </recommendedName>
</protein>
<sequence>MEEALYFVSKVLDIPEAEKKLAADRHVFLDHLVQTIHQVIPYQNITLLSLKPEHRHIPTWTEIKEAMMIKQGGTCYILNVFVKYLLQALGFDVYHAASEFGFPNNHITTIVRNLSSDGAKHLVDFNGFPSFKAIPLDFKEESPVYSMSFLTFKFVREGNLIIRVHKTLEPHCPKNLSESEGWAHYFTIDPEPRDLSYFEEDMTKVYTVPGVNSQILENLMFVSFPGLQLCGIKNKFELSEGDNHKINYKQISSKSEMVQSIINKHSQFPEDKIVSAIDRINLFTI</sequence>
<dbReference type="PANTHER" id="PTHR11786:SF0">
    <property type="entry name" value="ARYLAMINE N-ACETYLTRANSFERASE 4-RELATED"/>
    <property type="match status" value="1"/>
</dbReference>
<dbReference type="SUPFAM" id="SSF54001">
    <property type="entry name" value="Cysteine proteinases"/>
    <property type="match status" value="1"/>
</dbReference>
<evidence type="ECO:0000256" key="1">
    <source>
        <dbReference type="ARBA" id="ARBA00006547"/>
    </source>
</evidence>
<dbReference type="InterPro" id="IPR038765">
    <property type="entry name" value="Papain-like_cys_pep_sf"/>
</dbReference>
<gene>
    <name evidence="4" type="primary">LOC106468912</name>
</gene>
<organism evidence="3 4">
    <name type="scientific">Limulus polyphemus</name>
    <name type="common">Atlantic horseshoe crab</name>
    <dbReference type="NCBI Taxonomy" id="6850"/>
    <lineage>
        <taxon>Eukaryota</taxon>
        <taxon>Metazoa</taxon>
        <taxon>Ecdysozoa</taxon>
        <taxon>Arthropoda</taxon>
        <taxon>Chelicerata</taxon>
        <taxon>Merostomata</taxon>
        <taxon>Xiphosura</taxon>
        <taxon>Limulidae</taxon>
        <taxon>Limulus</taxon>
    </lineage>
</organism>
<dbReference type="RefSeq" id="XP_013784818.1">
    <property type="nucleotide sequence ID" value="XM_013929364.1"/>
</dbReference>
<dbReference type="InterPro" id="IPR001447">
    <property type="entry name" value="Arylamine_N-AcTrfase"/>
</dbReference>
<dbReference type="InterPro" id="IPR053710">
    <property type="entry name" value="Arylamine_NAT_domain_sf"/>
</dbReference>
<evidence type="ECO:0000313" key="3">
    <source>
        <dbReference type="Proteomes" id="UP000694941"/>
    </source>
</evidence>